<evidence type="ECO:0000259" key="3">
    <source>
        <dbReference type="PROSITE" id="PS50075"/>
    </source>
</evidence>
<dbReference type="InterPro" id="IPR029058">
    <property type="entry name" value="AB_hydrolase_fold"/>
</dbReference>
<dbReference type="InterPro" id="IPR010071">
    <property type="entry name" value="AA_adenyl_dom"/>
</dbReference>
<dbReference type="PROSITE" id="PS00455">
    <property type="entry name" value="AMP_BINDING"/>
    <property type="match status" value="1"/>
</dbReference>
<dbReference type="Pfam" id="PF00501">
    <property type="entry name" value="AMP-binding"/>
    <property type="match status" value="1"/>
</dbReference>
<dbReference type="FunFam" id="3.30.300.30:FF:000010">
    <property type="entry name" value="Enterobactin synthetase component F"/>
    <property type="match status" value="1"/>
</dbReference>
<feature type="domain" description="Carrier" evidence="3">
    <location>
        <begin position="504"/>
        <end position="579"/>
    </location>
</feature>
<proteinExistence type="predicted"/>
<dbReference type="AlphaFoldDB" id="A0AAU7M7M7"/>
<dbReference type="InterPro" id="IPR020806">
    <property type="entry name" value="PKS_PP-bd"/>
</dbReference>
<dbReference type="PROSITE" id="PS50075">
    <property type="entry name" value="CARRIER"/>
    <property type="match status" value="1"/>
</dbReference>
<dbReference type="NCBIfam" id="TIGR01733">
    <property type="entry name" value="AA-adenyl-dom"/>
    <property type="match status" value="1"/>
</dbReference>
<gene>
    <name evidence="5" type="ORF">ABUL08_28450</name>
    <name evidence="4" type="ORF">VK199_28365</name>
</gene>
<keyword evidence="2" id="KW-0597">Phosphoprotein</keyword>
<dbReference type="Gene3D" id="3.40.50.1820">
    <property type="entry name" value="alpha/beta hydrolase"/>
    <property type="match status" value="1"/>
</dbReference>
<dbReference type="Pfam" id="PF13193">
    <property type="entry name" value="AMP-binding_C"/>
    <property type="match status" value="1"/>
</dbReference>
<evidence type="ECO:0000256" key="2">
    <source>
        <dbReference type="ARBA" id="ARBA00022553"/>
    </source>
</evidence>
<dbReference type="SUPFAM" id="SSF56801">
    <property type="entry name" value="Acetyl-CoA synthetase-like"/>
    <property type="match status" value="1"/>
</dbReference>
<dbReference type="SUPFAM" id="SSF47336">
    <property type="entry name" value="ACP-like"/>
    <property type="match status" value="1"/>
</dbReference>
<evidence type="ECO:0000313" key="4">
    <source>
        <dbReference type="EMBL" id="XBP93452.1"/>
    </source>
</evidence>
<dbReference type="GO" id="GO:0005737">
    <property type="term" value="C:cytoplasm"/>
    <property type="evidence" value="ECO:0007669"/>
    <property type="project" value="TreeGrafter"/>
</dbReference>
<reference evidence="4" key="1">
    <citation type="submission" date="2024-01" db="EMBL/GenBank/DDBJ databases">
        <title>The genome sequence of Micromonospora mangrovi CCTCC AA 2012012.</title>
        <authorList>
            <person name="Gao J."/>
        </authorList>
    </citation>
    <scope>NUCLEOTIDE SEQUENCE</scope>
    <source>
        <strain evidence="4">CCTCC AA 2012012</strain>
    </source>
</reference>
<accession>A0AAU7M7M7</accession>
<dbReference type="InterPro" id="IPR000873">
    <property type="entry name" value="AMP-dep_synth/lig_dom"/>
</dbReference>
<dbReference type="InterPro" id="IPR036736">
    <property type="entry name" value="ACP-like_sf"/>
</dbReference>
<protein>
    <submittedName>
        <fullName evidence="4">Non-ribosomal peptide synthetase</fullName>
    </submittedName>
</protein>
<organism evidence="4">
    <name type="scientific">Micromonospora sp. CCTCC AA 2012012</name>
    <dbReference type="NCBI Taxonomy" id="3111921"/>
    <lineage>
        <taxon>Bacteria</taxon>
        <taxon>Bacillati</taxon>
        <taxon>Actinomycetota</taxon>
        <taxon>Actinomycetes</taxon>
        <taxon>Micromonosporales</taxon>
        <taxon>Micromonosporaceae</taxon>
        <taxon>Micromonospora</taxon>
    </lineage>
</organism>
<evidence type="ECO:0000256" key="1">
    <source>
        <dbReference type="ARBA" id="ARBA00022450"/>
    </source>
</evidence>
<dbReference type="RefSeq" id="WP_350933111.1">
    <property type="nucleotide sequence ID" value="NZ_CP157762.1"/>
</dbReference>
<dbReference type="EMBL" id="CP157762">
    <property type="protein sequence ID" value="XBP93452.1"/>
    <property type="molecule type" value="Genomic_DNA"/>
</dbReference>
<dbReference type="InterPro" id="IPR025110">
    <property type="entry name" value="AMP-bd_C"/>
</dbReference>
<dbReference type="Gene3D" id="3.30.300.30">
    <property type="match status" value="1"/>
</dbReference>
<dbReference type="InterPro" id="IPR045851">
    <property type="entry name" value="AMP-bd_C_sf"/>
</dbReference>
<evidence type="ECO:0000313" key="5">
    <source>
        <dbReference type="EMBL" id="XCH74150.1"/>
    </source>
</evidence>
<dbReference type="CDD" id="cd12117">
    <property type="entry name" value="A_NRPS_Srf_like"/>
    <property type="match status" value="1"/>
</dbReference>
<dbReference type="PANTHER" id="PTHR45527:SF1">
    <property type="entry name" value="FATTY ACID SYNTHASE"/>
    <property type="match status" value="1"/>
</dbReference>
<dbReference type="PANTHER" id="PTHR45527">
    <property type="entry name" value="NONRIBOSOMAL PEPTIDE SYNTHETASE"/>
    <property type="match status" value="1"/>
</dbReference>
<dbReference type="Gene3D" id="2.30.38.10">
    <property type="entry name" value="Luciferase, Domain 3"/>
    <property type="match status" value="1"/>
</dbReference>
<name>A0AAU7M7M7_9ACTN</name>
<dbReference type="InterPro" id="IPR020845">
    <property type="entry name" value="AMP-binding_CS"/>
</dbReference>
<dbReference type="EMBL" id="CP159342">
    <property type="protein sequence ID" value="XCH74150.1"/>
    <property type="molecule type" value="Genomic_DNA"/>
</dbReference>
<dbReference type="Gene3D" id="3.40.50.980">
    <property type="match status" value="2"/>
</dbReference>
<dbReference type="Pfam" id="PF00550">
    <property type="entry name" value="PP-binding"/>
    <property type="match status" value="1"/>
</dbReference>
<dbReference type="GO" id="GO:0043041">
    <property type="term" value="P:amino acid activation for nonribosomal peptide biosynthetic process"/>
    <property type="evidence" value="ECO:0007669"/>
    <property type="project" value="TreeGrafter"/>
</dbReference>
<sequence>MQPSSVPAAFAAQVARDPDAVALSAGDVTLRYADLDRRSAALARRLTALGAGPEVPVAILMERSVDLVVATLAVARTGAYYVPLHTSYPAARLQRIVDQLGGPVLLADATTSARGLPERCRTLLVPTEDTDAGAEAEVAAAPAVGPENLAYVMFTSGSTGEPKGVAITHGDALSLIRQPTWDSEVYDRSLLIAPFAFGMSTFEIWVPLLHGRRIVLFPPGEITAGVLGDVLAREGVTVAHLTAGLFRVVAQEAPELLAPLREVMTGGDVISGAAVARVLAANPHLVVRAMYGATETTLFTTQSPITAPYRADGTVPVGRALHGKRVHLLDERLRPADEGEVYVGGQGIARGYLGRPGQTAERFVADPFGEPGSRMYRTGDLGRWTTDGALELLGRADDQVKIRGFRVEPAEVEAVLAAHPAVVDAAVVARALDDRDDKRLLAYVVTKPGLRTDELRGYAATALPGYMVPEAFVVLDELPLTPNGKLDRAALPEPGAARSQEAAPVLSPLEEMTSAAFAEALGQPTVGLDDDFFELSGQSLQAIRIIIRIEQATGIRLPIETLYDNPTPALLAGQIALEQTRGAAAGAVATS</sequence>
<dbReference type="GO" id="GO:0044550">
    <property type="term" value="P:secondary metabolite biosynthetic process"/>
    <property type="evidence" value="ECO:0007669"/>
    <property type="project" value="TreeGrafter"/>
</dbReference>
<dbReference type="FunFam" id="3.40.50.980:FF:000001">
    <property type="entry name" value="Non-ribosomal peptide synthetase"/>
    <property type="match status" value="1"/>
</dbReference>
<dbReference type="GO" id="GO:0031177">
    <property type="term" value="F:phosphopantetheine binding"/>
    <property type="evidence" value="ECO:0007669"/>
    <property type="project" value="InterPro"/>
</dbReference>
<reference evidence="5" key="2">
    <citation type="submission" date="2024-06" db="EMBL/GenBank/DDBJ databases">
        <title>Micromonospora mangrovi CCTCC AA 2012012 genome sequences.</title>
        <authorList>
            <person name="Gao J."/>
        </authorList>
    </citation>
    <scope>NUCLEOTIDE SEQUENCE</scope>
    <source>
        <strain evidence="5">CCTCC AA 2012012</strain>
    </source>
</reference>
<dbReference type="SMART" id="SM00823">
    <property type="entry name" value="PKS_PP"/>
    <property type="match status" value="1"/>
</dbReference>
<keyword evidence="1" id="KW-0596">Phosphopantetheine</keyword>
<dbReference type="InterPro" id="IPR009081">
    <property type="entry name" value="PP-bd_ACP"/>
</dbReference>